<dbReference type="Gene3D" id="3.30.210.10">
    <property type="entry name" value="DNA polymerase, thumb domain"/>
    <property type="match status" value="1"/>
</dbReference>
<dbReference type="FunFam" id="1.10.150.20:FF:000010">
    <property type="entry name" value="DNA polymerase lambda"/>
    <property type="match status" value="1"/>
</dbReference>
<comment type="subcellular location">
    <subcellularLocation>
        <location evidence="1 11">Nucleus</location>
    </subcellularLocation>
</comment>
<evidence type="ECO:0000256" key="11">
    <source>
        <dbReference type="RuleBase" id="RU366014"/>
    </source>
</evidence>
<dbReference type="Pfam" id="PF14716">
    <property type="entry name" value="HHH_8"/>
    <property type="match status" value="1"/>
</dbReference>
<dbReference type="InterPro" id="IPR002008">
    <property type="entry name" value="DNA_pol_X_beta-like"/>
</dbReference>
<dbReference type="InterPro" id="IPR043519">
    <property type="entry name" value="NT_sf"/>
</dbReference>
<comment type="similarity">
    <text evidence="2 11">Belongs to the DNA polymerase type-X family.</text>
</comment>
<feature type="domain" description="DNA-directed DNA polymerase X" evidence="13">
    <location>
        <begin position="286"/>
        <end position="669"/>
    </location>
</feature>
<dbReference type="InterPro" id="IPR010996">
    <property type="entry name" value="HHH_MUS81"/>
</dbReference>
<comment type="function">
    <text evidence="11">DNA polymerase that functions in several pathways of DNA repair. Involved in base excision repair (BER) responsible for repair of lesions that give rise to abasic (AP) sites in DNA. Also contributes to DNA double-strand break repair by non-homologous end joining and homologous recombination. Has both template-dependent and template-independent (terminal transferase) DNA polymerase activities. Has also a 5'-deoxyribose-5-phosphate lyase (dRP lyase) activity.</text>
</comment>
<evidence type="ECO:0000256" key="9">
    <source>
        <dbReference type="ARBA" id="ARBA00023242"/>
    </source>
</evidence>
<dbReference type="FunFam" id="3.30.210.10:FF:000005">
    <property type="entry name" value="DNA polymerase IV"/>
    <property type="match status" value="1"/>
</dbReference>
<feature type="region of interest" description="Disordered" evidence="12">
    <location>
        <begin position="146"/>
        <end position="177"/>
    </location>
</feature>
<feature type="region of interest" description="Disordered" evidence="12">
    <location>
        <begin position="208"/>
        <end position="244"/>
    </location>
</feature>
<comment type="catalytic activity">
    <reaction evidence="10 11">
        <text>DNA(n) + a 2'-deoxyribonucleoside 5'-triphosphate = DNA(n+1) + diphosphate</text>
        <dbReference type="Rhea" id="RHEA:22508"/>
        <dbReference type="Rhea" id="RHEA-COMP:17339"/>
        <dbReference type="Rhea" id="RHEA-COMP:17340"/>
        <dbReference type="ChEBI" id="CHEBI:33019"/>
        <dbReference type="ChEBI" id="CHEBI:61560"/>
        <dbReference type="ChEBI" id="CHEBI:173112"/>
        <dbReference type="EC" id="2.7.7.7"/>
    </reaction>
</comment>
<dbReference type="InterPro" id="IPR028207">
    <property type="entry name" value="DNA_pol_B_palm_palm"/>
</dbReference>
<dbReference type="Proteomes" id="UP000267821">
    <property type="component" value="Unassembled WGS sequence"/>
</dbReference>
<dbReference type="CDD" id="cd00141">
    <property type="entry name" value="NT_POLXc"/>
    <property type="match status" value="1"/>
</dbReference>
<dbReference type="Gene3D" id="3.30.460.10">
    <property type="entry name" value="Beta Polymerase, domain 2"/>
    <property type="match status" value="1"/>
</dbReference>
<evidence type="ECO:0000256" key="8">
    <source>
        <dbReference type="ARBA" id="ARBA00023204"/>
    </source>
</evidence>
<dbReference type="InterPro" id="IPR027421">
    <property type="entry name" value="DNA_pol_lamdba_lyase_dom_sf"/>
</dbReference>
<evidence type="ECO:0000256" key="1">
    <source>
        <dbReference type="ARBA" id="ARBA00004123"/>
    </source>
</evidence>
<protein>
    <recommendedName>
        <fullName evidence="11">DNA polymerase</fullName>
        <ecNumber evidence="11">2.7.7.7</ecNumber>
    </recommendedName>
</protein>
<dbReference type="GO" id="GO:0006303">
    <property type="term" value="P:double-strand break repair via nonhomologous end joining"/>
    <property type="evidence" value="ECO:0007669"/>
    <property type="project" value="TreeGrafter"/>
</dbReference>
<evidence type="ECO:0000256" key="6">
    <source>
        <dbReference type="ARBA" id="ARBA00022763"/>
    </source>
</evidence>
<proteinExistence type="inferred from homology"/>
<feature type="region of interest" description="Disordered" evidence="12">
    <location>
        <begin position="1"/>
        <end position="23"/>
    </location>
</feature>
<dbReference type="Pfam" id="PF14792">
    <property type="entry name" value="DNA_pol_B_palm"/>
    <property type="match status" value="1"/>
</dbReference>
<dbReference type="InParanoid" id="A0A3N4LU80"/>
<keyword evidence="7 11" id="KW-0239">DNA-directed DNA polymerase</keyword>
<evidence type="ECO:0000256" key="2">
    <source>
        <dbReference type="ARBA" id="ARBA00008323"/>
    </source>
</evidence>
<dbReference type="PRINTS" id="PR00869">
    <property type="entry name" value="DNAPOLX"/>
</dbReference>
<evidence type="ECO:0000256" key="3">
    <source>
        <dbReference type="ARBA" id="ARBA00022679"/>
    </source>
</evidence>
<evidence type="ECO:0000256" key="12">
    <source>
        <dbReference type="SAM" id="MobiDB-lite"/>
    </source>
</evidence>
<evidence type="ECO:0000256" key="5">
    <source>
        <dbReference type="ARBA" id="ARBA00022723"/>
    </source>
</evidence>
<dbReference type="Gene3D" id="1.10.150.20">
    <property type="entry name" value="5' to 3' exonuclease, C-terminal subdomain"/>
    <property type="match status" value="1"/>
</dbReference>
<dbReference type="InterPro" id="IPR022312">
    <property type="entry name" value="DNA_pol_X"/>
</dbReference>
<dbReference type="PRINTS" id="PR00870">
    <property type="entry name" value="DNAPOLXBETA"/>
</dbReference>
<feature type="compositionally biased region" description="Acidic residues" evidence="12">
    <location>
        <begin position="150"/>
        <end position="166"/>
    </location>
</feature>
<dbReference type="FunFam" id="1.10.150.110:FF:000005">
    <property type="entry name" value="DNA polymerase POL4"/>
    <property type="match status" value="1"/>
</dbReference>
<dbReference type="SUPFAM" id="SSF47802">
    <property type="entry name" value="DNA polymerase beta, N-terminal domain-like"/>
    <property type="match status" value="1"/>
</dbReference>
<evidence type="ECO:0000256" key="7">
    <source>
        <dbReference type="ARBA" id="ARBA00022932"/>
    </source>
</evidence>
<reference evidence="14 15" key="1">
    <citation type="journal article" date="2018" name="Nat. Ecol. Evol.">
        <title>Pezizomycetes genomes reveal the molecular basis of ectomycorrhizal truffle lifestyle.</title>
        <authorList>
            <person name="Murat C."/>
            <person name="Payen T."/>
            <person name="Noel B."/>
            <person name="Kuo A."/>
            <person name="Morin E."/>
            <person name="Chen J."/>
            <person name="Kohler A."/>
            <person name="Krizsan K."/>
            <person name="Balestrini R."/>
            <person name="Da Silva C."/>
            <person name="Montanini B."/>
            <person name="Hainaut M."/>
            <person name="Levati E."/>
            <person name="Barry K.W."/>
            <person name="Belfiori B."/>
            <person name="Cichocki N."/>
            <person name="Clum A."/>
            <person name="Dockter R.B."/>
            <person name="Fauchery L."/>
            <person name="Guy J."/>
            <person name="Iotti M."/>
            <person name="Le Tacon F."/>
            <person name="Lindquist E.A."/>
            <person name="Lipzen A."/>
            <person name="Malagnac F."/>
            <person name="Mello A."/>
            <person name="Molinier V."/>
            <person name="Miyauchi S."/>
            <person name="Poulain J."/>
            <person name="Riccioni C."/>
            <person name="Rubini A."/>
            <person name="Sitrit Y."/>
            <person name="Splivallo R."/>
            <person name="Traeger S."/>
            <person name="Wang M."/>
            <person name="Zifcakova L."/>
            <person name="Wipf D."/>
            <person name="Zambonelli A."/>
            <person name="Paolocci F."/>
            <person name="Nowrousian M."/>
            <person name="Ottonello S."/>
            <person name="Baldrian P."/>
            <person name="Spatafora J.W."/>
            <person name="Henrissat B."/>
            <person name="Nagy L.G."/>
            <person name="Aury J.M."/>
            <person name="Wincker P."/>
            <person name="Grigoriev I.V."/>
            <person name="Bonfante P."/>
            <person name="Martin F.M."/>
        </authorList>
    </citation>
    <scope>NUCLEOTIDE SEQUENCE [LARGE SCALE GENOMIC DNA]</scope>
    <source>
        <strain evidence="14 15">ATCC MYA-4762</strain>
    </source>
</reference>
<dbReference type="SMART" id="SM00483">
    <property type="entry name" value="POLXc"/>
    <property type="match status" value="1"/>
</dbReference>
<sequence>MASTTQIPIDLTTPSSSPSPAEADRVLDLSHLPPIYLLPTRLSEVTLHSLEQGLLGAGALLTYNPAEAGVVVGDVNTKRRGLLELRGRGVWSEEVIGGVDGGGEEEGLVKVVRIKWITEMLEKGEEVEMGRWVVYVGKKVAPPVVKEEGEKEEGEKEEGEKEEGDDHGEGGPAKKKVKREIGEAGDGVGDGKATASLKSPGQSILERAKLDAQEQSPHRYHRGRGTRHIRHDSEPSRRARPPLLHHTSTGEFEQIHILAQLRTVPDYVSQNLKYSCLRDTPLKPPNSHFISLLQTIRLARTLSLDAIGIRAYSTAIASIAAYPYPLLTSAELSTLPGCDGKTSSLFHEYIHSTPTFAGEEDDNRTIHVVQELEASEEFTTLRMFYGIWGVGVHTAREFYFKNGWRSLDDVVEFGWDSLSRVQQIGVKYYEEFNEHKIPRAEVERIADIIISAARKVGGEKWDGIVCGGYRRGKGQSGDVDIVLSHPEESLFEGNVGGKGGVAVEWVGRIVGELETAGWVTHTLYLGRGGGFGSQRIDHTTTTTAAHDKDTLAKAMLVWQEQEYNPPAELGEKNRNPHRRVDIILAPPSCAGTAILGWTGATTFERDLRRFVEKRWGWKFDSGGVWDRRTGERVKGLGDWRGMEGEGLVECEKRLLEELGVGWREPEMRNTG</sequence>
<evidence type="ECO:0000256" key="10">
    <source>
        <dbReference type="ARBA" id="ARBA00049244"/>
    </source>
</evidence>
<feature type="compositionally biased region" description="Basic residues" evidence="12">
    <location>
        <begin position="218"/>
        <end position="230"/>
    </location>
</feature>
<dbReference type="PANTHER" id="PTHR11276">
    <property type="entry name" value="DNA POLYMERASE TYPE-X FAMILY MEMBER"/>
    <property type="match status" value="1"/>
</dbReference>
<keyword evidence="3 11" id="KW-0808">Transferase</keyword>
<dbReference type="STRING" id="1051890.A0A3N4LU80"/>
<evidence type="ECO:0000259" key="13">
    <source>
        <dbReference type="SMART" id="SM00483"/>
    </source>
</evidence>
<name>A0A3N4LU80_9PEZI</name>
<dbReference type="AlphaFoldDB" id="A0A3N4LU80"/>
<keyword evidence="6 11" id="KW-0227">DNA damage</keyword>
<dbReference type="GO" id="GO:0003677">
    <property type="term" value="F:DNA binding"/>
    <property type="evidence" value="ECO:0007669"/>
    <property type="project" value="UniProtKB-UniRule"/>
</dbReference>
<keyword evidence="5" id="KW-0479">Metal-binding</keyword>
<dbReference type="Pfam" id="PF14791">
    <property type="entry name" value="DNA_pol_B_thumb"/>
    <property type="match status" value="1"/>
</dbReference>
<dbReference type="PROSITE" id="PS00522">
    <property type="entry name" value="DNA_POLYMERASE_X"/>
    <property type="match status" value="1"/>
</dbReference>
<organism evidence="14 15">
    <name type="scientific">Terfezia boudieri ATCC MYA-4762</name>
    <dbReference type="NCBI Taxonomy" id="1051890"/>
    <lineage>
        <taxon>Eukaryota</taxon>
        <taxon>Fungi</taxon>
        <taxon>Dikarya</taxon>
        <taxon>Ascomycota</taxon>
        <taxon>Pezizomycotina</taxon>
        <taxon>Pezizomycetes</taxon>
        <taxon>Pezizales</taxon>
        <taxon>Pezizaceae</taxon>
        <taxon>Terfezia</taxon>
    </lineage>
</organism>
<dbReference type="SUPFAM" id="SSF81585">
    <property type="entry name" value="PsbU/PolX domain-like"/>
    <property type="match status" value="1"/>
</dbReference>
<keyword evidence="4 11" id="KW-0548">Nucleotidyltransferase</keyword>
<dbReference type="Pfam" id="PF10391">
    <property type="entry name" value="DNA_pol_lambd_f"/>
    <property type="match status" value="1"/>
</dbReference>
<dbReference type="InterPro" id="IPR029398">
    <property type="entry name" value="PolB_thumb"/>
</dbReference>
<evidence type="ECO:0000256" key="4">
    <source>
        <dbReference type="ARBA" id="ARBA00022695"/>
    </source>
</evidence>
<dbReference type="GO" id="GO:0046872">
    <property type="term" value="F:metal ion binding"/>
    <property type="evidence" value="ECO:0007669"/>
    <property type="project" value="UniProtKB-UniRule"/>
</dbReference>
<dbReference type="EC" id="2.7.7.7" evidence="11"/>
<dbReference type="InterPro" id="IPR002054">
    <property type="entry name" value="DNA-dir_DNA_pol_X"/>
</dbReference>
<dbReference type="InterPro" id="IPR037160">
    <property type="entry name" value="DNA_Pol_thumb_sf"/>
</dbReference>
<gene>
    <name evidence="14" type="ORF">L211DRAFT_847108</name>
</gene>
<dbReference type="Gene3D" id="1.10.150.110">
    <property type="entry name" value="DNA polymerase beta, N-terminal domain-like"/>
    <property type="match status" value="1"/>
</dbReference>
<dbReference type="InterPro" id="IPR018944">
    <property type="entry name" value="DNA_pol_lambd_fingers_domain"/>
</dbReference>
<keyword evidence="8 11" id="KW-0234">DNA repair</keyword>
<keyword evidence="15" id="KW-1185">Reference proteome</keyword>
<keyword evidence="9 11" id="KW-0539">Nucleus</keyword>
<accession>A0A3N4LU80</accession>
<dbReference type="GO" id="GO:0003887">
    <property type="term" value="F:DNA-directed DNA polymerase activity"/>
    <property type="evidence" value="ECO:0007669"/>
    <property type="project" value="UniProtKB-UniRule"/>
</dbReference>
<dbReference type="PANTHER" id="PTHR11276:SF29">
    <property type="entry name" value="DNA POLYMERASE TYPE-X FAMILY PROTEIN POL4"/>
    <property type="match status" value="1"/>
</dbReference>
<dbReference type="GO" id="GO:0005634">
    <property type="term" value="C:nucleus"/>
    <property type="evidence" value="ECO:0007669"/>
    <property type="project" value="UniProtKB-SubCell"/>
</dbReference>
<dbReference type="OrthoDB" id="205514at2759"/>
<evidence type="ECO:0000313" key="15">
    <source>
        <dbReference type="Proteomes" id="UP000267821"/>
    </source>
</evidence>
<dbReference type="InterPro" id="IPR019843">
    <property type="entry name" value="DNA_pol-X_BS"/>
</dbReference>
<dbReference type="EMBL" id="ML121534">
    <property type="protein sequence ID" value="RPB26456.1"/>
    <property type="molecule type" value="Genomic_DNA"/>
</dbReference>
<evidence type="ECO:0000313" key="14">
    <source>
        <dbReference type="EMBL" id="RPB26456.1"/>
    </source>
</evidence>
<dbReference type="SUPFAM" id="SSF81301">
    <property type="entry name" value="Nucleotidyltransferase"/>
    <property type="match status" value="1"/>
</dbReference>